<keyword evidence="2" id="KW-1185">Reference proteome</keyword>
<evidence type="ECO:0008006" key="3">
    <source>
        <dbReference type="Google" id="ProtNLM"/>
    </source>
</evidence>
<gene>
    <name evidence="1" type="ORF">ACFOHJ_00290</name>
</gene>
<comment type="caution">
    <text evidence="1">The sequence shown here is derived from an EMBL/GenBank/DDBJ whole genome shotgun (WGS) entry which is preliminary data.</text>
</comment>
<protein>
    <recommendedName>
        <fullName evidence="3">Anti-sigma factor NepR domain-containing protein</fullName>
    </recommendedName>
</protein>
<sequence>MARRDSPPSDLPLETAAIDIKLAGLLDEIMQEETPEHLLELARRLQNELLIRKQRQTPS</sequence>
<evidence type="ECO:0000313" key="1">
    <source>
        <dbReference type="EMBL" id="MFC3204657.1"/>
    </source>
</evidence>
<organism evidence="1 2">
    <name type="scientific">Aquamicrobium soli</name>
    <dbReference type="NCBI Taxonomy" id="1811518"/>
    <lineage>
        <taxon>Bacteria</taxon>
        <taxon>Pseudomonadati</taxon>
        <taxon>Pseudomonadota</taxon>
        <taxon>Alphaproteobacteria</taxon>
        <taxon>Hyphomicrobiales</taxon>
        <taxon>Phyllobacteriaceae</taxon>
        <taxon>Aquamicrobium</taxon>
    </lineage>
</organism>
<dbReference type="EMBL" id="JBHRTK010000001">
    <property type="protein sequence ID" value="MFC3204657.1"/>
    <property type="molecule type" value="Genomic_DNA"/>
</dbReference>
<proteinExistence type="predicted"/>
<accession>A0ABV7KB29</accession>
<evidence type="ECO:0000313" key="2">
    <source>
        <dbReference type="Proteomes" id="UP001595583"/>
    </source>
</evidence>
<reference evidence="2" key="1">
    <citation type="journal article" date="2019" name="Int. J. Syst. Evol. Microbiol.">
        <title>The Global Catalogue of Microorganisms (GCM) 10K type strain sequencing project: providing services to taxonomists for standard genome sequencing and annotation.</title>
        <authorList>
            <consortium name="The Broad Institute Genomics Platform"/>
            <consortium name="The Broad Institute Genome Sequencing Center for Infectious Disease"/>
            <person name="Wu L."/>
            <person name="Ma J."/>
        </authorList>
    </citation>
    <scope>NUCLEOTIDE SEQUENCE [LARGE SCALE GENOMIC DNA]</scope>
    <source>
        <strain evidence="2">KCTC 52165</strain>
    </source>
</reference>
<dbReference type="Proteomes" id="UP001595583">
    <property type="component" value="Unassembled WGS sequence"/>
</dbReference>
<dbReference type="RefSeq" id="WP_378217348.1">
    <property type="nucleotide sequence ID" value="NZ_JBHRTK010000001.1"/>
</dbReference>
<name>A0ABV7KB29_9HYPH</name>